<evidence type="ECO:0000313" key="2">
    <source>
        <dbReference type="Proteomes" id="UP000298138"/>
    </source>
</evidence>
<gene>
    <name evidence="1" type="ORF">EX30DRAFT_121550</name>
</gene>
<organism evidence="1 2">
    <name type="scientific">Ascodesmis nigricans</name>
    <dbReference type="NCBI Taxonomy" id="341454"/>
    <lineage>
        <taxon>Eukaryota</taxon>
        <taxon>Fungi</taxon>
        <taxon>Dikarya</taxon>
        <taxon>Ascomycota</taxon>
        <taxon>Pezizomycotina</taxon>
        <taxon>Pezizomycetes</taxon>
        <taxon>Pezizales</taxon>
        <taxon>Ascodesmidaceae</taxon>
        <taxon>Ascodesmis</taxon>
    </lineage>
</organism>
<dbReference type="Proteomes" id="UP000298138">
    <property type="component" value="Unassembled WGS sequence"/>
</dbReference>
<keyword evidence="2" id="KW-1185">Reference proteome</keyword>
<dbReference type="EMBL" id="ML220135">
    <property type="protein sequence ID" value="TGZ79024.1"/>
    <property type="molecule type" value="Genomic_DNA"/>
</dbReference>
<protein>
    <submittedName>
        <fullName evidence="1">Uncharacterized protein</fullName>
    </submittedName>
</protein>
<dbReference type="AlphaFoldDB" id="A0A4V3SI80"/>
<proteinExistence type="predicted"/>
<name>A0A4V3SI80_9PEZI</name>
<reference evidence="1 2" key="1">
    <citation type="submission" date="2019-04" db="EMBL/GenBank/DDBJ databases">
        <title>Comparative genomics and transcriptomics to analyze fruiting body development in filamentous ascomycetes.</title>
        <authorList>
            <consortium name="DOE Joint Genome Institute"/>
            <person name="Lutkenhaus R."/>
            <person name="Traeger S."/>
            <person name="Breuer J."/>
            <person name="Kuo A."/>
            <person name="Lipzen A."/>
            <person name="Pangilinan J."/>
            <person name="Dilworth D."/>
            <person name="Sandor L."/>
            <person name="Poggeler S."/>
            <person name="Barry K."/>
            <person name="Grigoriev I.V."/>
            <person name="Nowrousian M."/>
        </authorList>
    </citation>
    <scope>NUCLEOTIDE SEQUENCE [LARGE SCALE GENOMIC DNA]</scope>
    <source>
        <strain evidence="1 2">CBS 389.68</strain>
    </source>
</reference>
<accession>A0A4V3SI80</accession>
<sequence>MLFWTSYTLDVDSLRDASFSSGLMKLEGGHVKSPARTSTEISMNNSHHSRGSFRYFSNHLSVSSPRVRNLVIVHLLTTSLISERSPSEMLGLVFLFATTERATRCGASHEVMKIFRHRHYSLEFSDASAAWIFSKYVPSPHCLTASTSLKPQQET</sequence>
<dbReference type="InParanoid" id="A0A4V3SI80"/>
<evidence type="ECO:0000313" key="1">
    <source>
        <dbReference type="EMBL" id="TGZ79024.1"/>
    </source>
</evidence>